<proteinExistence type="predicted"/>
<keyword evidence="1" id="KW-0472">Membrane</keyword>
<evidence type="ECO:0000313" key="3">
    <source>
        <dbReference type="EMBL" id="MBC8431352.1"/>
    </source>
</evidence>
<dbReference type="EMBL" id="JACNIG010000138">
    <property type="protein sequence ID" value="MBC8431352.1"/>
    <property type="molecule type" value="Genomic_DNA"/>
</dbReference>
<gene>
    <name evidence="3" type="ORF">H8D96_05485</name>
</gene>
<dbReference type="Proteomes" id="UP000605201">
    <property type="component" value="Unassembled WGS sequence"/>
</dbReference>
<dbReference type="InterPro" id="IPR036280">
    <property type="entry name" value="Multihaem_cyt_sf"/>
</dbReference>
<protein>
    <recommendedName>
        <fullName evidence="5">Cytochrome C</fullName>
    </recommendedName>
</protein>
<dbReference type="AlphaFoldDB" id="A0A8J6P1A7"/>
<evidence type="ECO:0008006" key="5">
    <source>
        <dbReference type="Google" id="ProtNLM"/>
    </source>
</evidence>
<comment type="caution">
    <text evidence="3">The sequence shown here is derived from an EMBL/GenBank/DDBJ whole genome shotgun (WGS) entry which is preliminary data.</text>
</comment>
<evidence type="ECO:0000313" key="4">
    <source>
        <dbReference type="Proteomes" id="UP000605201"/>
    </source>
</evidence>
<feature type="transmembrane region" description="Helical" evidence="1">
    <location>
        <begin position="351"/>
        <end position="370"/>
    </location>
</feature>
<evidence type="ECO:0000256" key="2">
    <source>
        <dbReference type="SAM" id="SignalP"/>
    </source>
</evidence>
<dbReference type="Gene3D" id="3.90.10.10">
    <property type="entry name" value="Cytochrome C3"/>
    <property type="match status" value="1"/>
</dbReference>
<keyword evidence="1" id="KW-0812">Transmembrane</keyword>
<keyword evidence="2" id="KW-0732">Signal</keyword>
<feature type="chain" id="PRO_5035215299" description="Cytochrome C" evidence="2">
    <location>
        <begin position="27"/>
        <end position="380"/>
    </location>
</feature>
<feature type="signal peptide" evidence="2">
    <location>
        <begin position="1"/>
        <end position="26"/>
    </location>
</feature>
<name>A0A8J6P1A7_9BACT</name>
<evidence type="ECO:0000256" key="1">
    <source>
        <dbReference type="SAM" id="Phobius"/>
    </source>
</evidence>
<sequence length="380" mass="43644">MGTNKLMKICIFAALFMMLLSGVAFAKTEAVPDTENCLYCHRYPIMGRYDKTGKKRIFYVNEEMFANSVHGNLRCKSCHHGLDVIPHTDVKKVDCSQKCHIEEPSSNKEFSHINMIEKYEVSVHGKKVDGKLKPYAEDLPTCKYCHNNRMYNPFMGLWGNSDSLSKETLARCMGCHTEEQWARRFYSHFTHRMRRRRSHAEIVTLCTSCHEDREKMDRHGLESVETYKDTFHWAQVKYGVENAPDCIDCHVPVGFSTHHIRPQTDATSPANMANRVMTCSNQGGIKACHPRATTEFASGRVHAYGTKAKIIAANSGLNMENQAKNLMAKRAKTEIPEDEILHYNILNIIRLFYKILIAAVISFMCVHQLLDYMRAKKREH</sequence>
<dbReference type="SUPFAM" id="SSF48695">
    <property type="entry name" value="Multiheme cytochromes"/>
    <property type="match status" value="1"/>
</dbReference>
<accession>A0A8J6P1A7</accession>
<organism evidence="3 4">
    <name type="scientific">Candidatus Desulfatibia vada</name>
    <dbReference type="NCBI Taxonomy" id="2841696"/>
    <lineage>
        <taxon>Bacteria</taxon>
        <taxon>Pseudomonadati</taxon>
        <taxon>Thermodesulfobacteriota</taxon>
        <taxon>Desulfobacteria</taxon>
        <taxon>Desulfobacterales</taxon>
        <taxon>Desulfobacterales incertae sedis</taxon>
        <taxon>Candidatus Desulfatibia</taxon>
    </lineage>
</organism>
<keyword evidence="1" id="KW-1133">Transmembrane helix</keyword>
<reference evidence="3 4" key="1">
    <citation type="submission" date="2020-08" db="EMBL/GenBank/DDBJ databases">
        <title>Bridging the membrane lipid divide: bacteria of the FCB group superphylum have the potential to synthesize archaeal ether lipids.</title>
        <authorList>
            <person name="Villanueva L."/>
            <person name="Von Meijenfeldt F.A.B."/>
            <person name="Westbye A.B."/>
            <person name="Yadav S."/>
            <person name="Hopmans E.C."/>
            <person name="Dutilh B.E."/>
            <person name="Sinninghe Damste J.S."/>
        </authorList>
    </citation>
    <scope>NUCLEOTIDE SEQUENCE [LARGE SCALE GENOMIC DNA]</scope>
    <source>
        <strain evidence="3">NIOZ-UU17</strain>
    </source>
</reference>